<evidence type="ECO:0000313" key="6">
    <source>
        <dbReference type="Proteomes" id="UP001152747"/>
    </source>
</evidence>
<dbReference type="InterPro" id="IPR035979">
    <property type="entry name" value="RBD_domain_sf"/>
</dbReference>
<feature type="compositionally biased region" description="Polar residues" evidence="3">
    <location>
        <begin position="332"/>
        <end position="341"/>
    </location>
</feature>
<evidence type="ECO:0000256" key="1">
    <source>
        <dbReference type="ARBA" id="ARBA00022884"/>
    </source>
</evidence>
<dbReference type="SUPFAM" id="SSF54928">
    <property type="entry name" value="RNA-binding domain, RBD"/>
    <property type="match status" value="2"/>
</dbReference>
<feature type="compositionally biased region" description="Polar residues" evidence="3">
    <location>
        <begin position="203"/>
        <end position="212"/>
    </location>
</feature>
<dbReference type="AlphaFoldDB" id="A0A9P1II85"/>
<dbReference type="EMBL" id="CANHGI010000002">
    <property type="protein sequence ID" value="CAI5443652.1"/>
    <property type="molecule type" value="Genomic_DNA"/>
</dbReference>
<dbReference type="SMART" id="SM00360">
    <property type="entry name" value="RRM"/>
    <property type="match status" value="2"/>
</dbReference>
<accession>A0A9P1II85</accession>
<proteinExistence type="predicted"/>
<feature type="compositionally biased region" description="Low complexity" evidence="3">
    <location>
        <begin position="570"/>
        <end position="587"/>
    </location>
</feature>
<protein>
    <recommendedName>
        <fullName evidence="4">RRM domain-containing protein</fullName>
    </recommendedName>
</protein>
<dbReference type="GO" id="GO:0003723">
    <property type="term" value="F:RNA binding"/>
    <property type="evidence" value="ECO:0007669"/>
    <property type="project" value="UniProtKB-UniRule"/>
</dbReference>
<feature type="compositionally biased region" description="Low complexity" evidence="3">
    <location>
        <begin position="430"/>
        <end position="448"/>
    </location>
</feature>
<dbReference type="Gene3D" id="3.40.390.10">
    <property type="entry name" value="Collagenase (Catalytic Domain)"/>
    <property type="match status" value="1"/>
</dbReference>
<comment type="caution">
    <text evidence="5">The sequence shown here is derived from an EMBL/GenBank/DDBJ whole genome shotgun (WGS) entry which is preliminary data.</text>
</comment>
<dbReference type="OrthoDB" id="6407164at2759"/>
<dbReference type="Gene3D" id="1.10.1380.10">
    <property type="entry name" value="Neutral endopeptidase , domain2"/>
    <property type="match status" value="1"/>
</dbReference>
<evidence type="ECO:0000259" key="4">
    <source>
        <dbReference type="PROSITE" id="PS50102"/>
    </source>
</evidence>
<reference evidence="5" key="1">
    <citation type="submission" date="2022-11" db="EMBL/GenBank/DDBJ databases">
        <authorList>
            <person name="Kikuchi T."/>
        </authorList>
    </citation>
    <scope>NUCLEOTIDE SEQUENCE</scope>
    <source>
        <strain evidence="5">PS1010</strain>
    </source>
</reference>
<dbReference type="Proteomes" id="UP001152747">
    <property type="component" value="Unassembled WGS sequence"/>
</dbReference>
<gene>
    <name evidence="5" type="ORF">CAMP_LOCUS6289</name>
</gene>
<feature type="region of interest" description="Disordered" evidence="3">
    <location>
        <begin position="415"/>
        <end position="639"/>
    </location>
</feature>
<feature type="compositionally biased region" description="Low complexity" evidence="3">
    <location>
        <begin position="213"/>
        <end position="226"/>
    </location>
</feature>
<dbReference type="InterPro" id="IPR012677">
    <property type="entry name" value="Nucleotide-bd_a/b_plait_sf"/>
</dbReference>
<dbReference type="SUPFAM" id="SSF55486">
    <property type="entry name" value="Metalloproteases ('zincins'), catalytic domain"/>
    <property type="match status" value="1"/>
</dbReference>
<evidence type="ECO:0000313" key="5">
    <source>
        <dbReference type="EMBL" id="CAI5443652.1"/>
    </source>
</evidence>
<evidence type="ECO:0000256" key="3">
    <source>
        <dbReference type="SAM" id="MobiDB-lite"/>
    </source>
</evidence>
<feature type="compositionally biased region" description="Polar residues" evidence="3">
    <location>
        <begin position="542"/>
        <end position="551"/>
    </location>
</feature>
<feature type="compositionally biased region" description="Low complexity" evidence="3">
    <location>
        <begin position="476"/>
        <end position="485"/>
    </location>
</feature>
<dbReference type="Pfam" id="PF00076">
    <property type="entry name" value="RRM_1"/>
    <property type="match status" value="1"/>
</dbReference>
<feature type="region of interest" description="Disordered" evidence="3">
    <location>
        <begin position="141"/>
        <end position="183"/>
    </location>
</feature>
<feature type="region of interest" description="Disordered" evidence="3">
    <location>
        <begin position="198"/>
        <end position="226"/>
    </location>
</feature>
<sequence length="660" mass="71707">MHSLIFANMLLVNDWMDSGTRKAALEKAEAMLKQIAYPDFILSDEKLDEWYKGHETMVQMNLSRESRHVAVHGLPENLTIEKITAFFAIYGKVQKIDKNPADKSVIVSFNDVRSAQKAYQGEHLLDSNIPFTINFHEPDLSMKSATSSQPSTSSSTKESSDLPNSIKCASSSSQNQSITQQQLPSTVLQSQVASYKRGIPPNLASSQNPSQMSLNSSALGLNSSSGSFQSQDEVDIFHPKASRTLYVGGLESRISEENLKRRFSKFGEILDVDVKNFESPSPFAFLQFADIDSSVKAINAHLGANKKGRAPPKPSVPPRPPQPNLQHKRPSQDSTSSSQAPHTPLKNIRPELVVPLEVPPNAPIIPRDPRNRNATRIPVYRVPYTRNNEAITRRAGPPKTNLLFYRFGENMPSLHQTNDTWPVPRNSSQPSSSHKPAAVSSSNRSSGSIVKKPQEHHNSGAHHSSNSSHNHHNSSHSHQSQQAAQRRISGGAIMASSSDDDDYVSDGEGVTNYPPPPPSSLDLLCAPPPKSFDNSLIKKVQQVPSQTSEEPSTSKDLDESTTSIEGPPVDSSDSSSSSSSDSDSGASDSDDSADDVIRELEREVCKIPPGATSSLASPSATAGGDSNTPRALPPPPQPIEIIVDPRAARGHQDQLYIVIL</sequence>
<dbReference type="InterPro" id="IPR000504">
    <property type="entry name" value="RRM_dom"/>
</dbReference>
<feature type="compositionally biased region" description="Low complexity" evidence="3">
    <location>
        <begin position="141"/>
        <end position="157"/>
    </location>
</feature>
<keyword evidence="6" id="KW-1185">Reference proteome</keyword>
<dbReference type="Gene3D" id="3.30.70.330">
    <property type="match status" value="2"/>
</dbReference>
<evidence type="ECO:0000256" key="2">
    <source>
        <dbReference type="PROSITE-ProRule" id="PRU00176"/>
    </source>
</evidence>
<feature type="domain" description="RRM" evidence="4">
    <location>
        <begin position="67"/>
        <end position="138"/>
    </location>
</feature>
<dbReference type="PROSITE" id="PS50102">
    <property type="entry name" value="RRM"/>
    <property type="match status" value="2"/>
</dbReference>
<dbReference type="InterPro" id="IPR042089">
    <property type="entry name" value="Peptidase_M13_dom_2"/>
</dbReference>
<feature type="domain" description="RRM" evidence="4">
    <location>
        <begin position="243"/>
        <end position="309"/>
    </location>
</feature>
<dbReference type="InterPro" id="IPR024079">
    <property type="entry name" value="MetalloPept_cat_dom_sf"/>
</dbReference>
<dbReference type="PANTHER" id="PTHR23189">
    <property type="entry name" value="RNA RECOGNITION MOTIF-CONTAINING"/>
    <property type="match status" value="1"/>
</dbReference>
<dbReference type="GO" id="GO:0008237">
    <property type="term" value="F:metallopeptidase activity"/>
    <property type="evidence" value="ECO:0007669"/>
    <property type="project" value="InterPro"/>
</dbReference>
<name>A0A9P1II85_9PELO</name>
<feature type="compositionally biased region" description="Pro residues" evidence="3">
    <location>
        <begin position="311"/>
        <end position="323"/>
    </location>
</feature>
<feature type="compositionally biased region" description="Low complexity" evidence="3">
    <location>
        <begin position="170"/>
        <end position="182"/>
    </location>
</feature>
<feature type="compositionally biased region" description="Basic and acidic residues" evidence="3">
    <location>
        <begin position="595"/>
        <end position="605"/>
    </location>
</feature>
<keyword evidence="1 2" id="KW-0694">RNA-binding</keyword>
<organism evidence="5 6">
    <name type="scientific">Caenorhabditis angaria</name>
    <dbReference type="NCBI Taxonomy" id="860376"/>
    <lineage>
        <taxon>Eukaryota</taxon>
        <taxon>Metazoa</taxon>
        <taxon>Ecdysozoa</taxon>
        <taxon>Nematoda</taxon>
        <taxon>Chromadorea</taxon>
        <taxon>Rhabditida</taxon>
        <taxon>Rhabditina</taxon>
        <taxon>Rhabditomorpha</taxon>
        <taxon>Rhabditoidea</taxon>
        <taxon>Rhabditidae</taxon>
        <taxon>Peloderinae</taxon>
        <taxon>Caenorhabditis</taxon>
    </lineage>
</organism>
<feature type="region of interest" description="Disordered" evidence="3">
    <location>
        <begin position="304"/>
        <end position="353"/>
    </location>
</feature>
<feature type="compositionally biased region" description="Low complexity" evidence="3">
    <location>
        <begin position="608"/>
        <end position="624"/>
    </location>
</feature>
<feature type="compositionally biased region" description="Polar residues" evidence="3">
    <location>
        <begin position="415"/>
        <end position="429"/>
    </location>
</feature>